<comment type="caution">
    <text evidence="1">The sequence shown here is derived from an EMBL/GenBank/DDBJ whole genome shotgun (WGS) entry which is preliminary data.</text>
</comment>
<evidence type="ECO:0000313" key="2">
    <source>
        <dbReference type="Proteomes" id="UP001321473"/>
    </source>
</evidence>
<keyword evidence="2" id="KW-1185">Reference proteome</keyword>
<dbReference type="Proteomes" id="UP001321473">
    <property type="component" value="Unassembled WGS sequence"/>
</dbReference>
<dbReference type="AlphaFoldDB" id="A0AAQ4DJX0"/>
<name>A0AAQ4DJX0_AMBAM</name>
<organism evidence="1 2">
    <name type="scientific">Amblyomma americanum</name>
    <name type="common">Lone star tick</name>
    <dbReference type="NCBI Taxonomy" id="6943"/>
    <lineage>
        <taxon>Eukaryota</taxon>
        <taxon>Metazoa</taxon>
        <taxon>Ecdysozoa</taxon>
        <taxon>Arthropoda</taxon>
        <taxon>Chelicerata</taxon>
        <taxon>Arachnida</taxon>
        <taxon>Acari</taxon>
        <taxon>Parasitiformes</taxon>
        <taxon>Ixodida</taxon>
        <taxon>Ixodoidea</taxon>
        <taxon>Ixodidae</taxon>
        <taxon>Amblyomminae</taxon>
        <taxon>Amblyomma</taxon>
    </lineage>
</organism>
<evidence type="ECO:0000313" key="1">
    <source>
        <dbReference type="EMBL" id="KAK8762760.1"/>
    </source>
</evidence>
<reference evidence="1 2" key="1">
    <citation type="journal article" date="2023" name="Arcadia Sci">
        <title>De novo assembly of a long-read Amblyomma americanum tick genome.</title>
        <authorList>
            <person name="Chou S."/>
            <person name="Poskanzer K.E."/>
            <person name="Rollins M."/>
            <person name="Thuy-Boun P.S."/>
        </authorList>
    </citation>
    <scope>NUCLEOTIDE SEQUENCE [LARGE SCALE GENOMIC DNA]</scope>
    <source>
        <strain evidence="1">F_SG_1</strain>
        <tissue evidence="1">Salivary glands</tissue>
    </source>
</reference>
<dbReference type="EMBL" id="JARKHS020029814">
    <property type="protein sequence ID" value="KAK8762760.1"/>
    <property type="molecule type" value="Genomic_DNA"/>
</dbReference>
<accession>A0AAQ4DJX0</accession>
<gene>
    <name evidence="1" type="ORF">V5799_025973</name>
</gene>
<sequence>MSASPSFIKRSPRAHGAHRFQELRKENALVMDSSPHFNWLVVLVAVLSSMTVVPPVNAQDCRQSSQDCDAKQVLSNFPVFNVYVTSDPEPTKYCERYERTSLSDDGTTAEYDIVYRDANGDDTP</sequence>
<protein>
    <submittedName>
        <fullName evidence="1">Uncharacterized protein</fullName>
    </submittedName>
</protein>
<proteinExistence type="predicted"/>